<gene>
    <name evidence="2" type="primary">hup_4</name>
    <name evidence="2" type="ORF">NCTC12112_01199</name>
</gene>
<dbReference type="InterPro" id="IPR010992">
    <property type="entry name" value="IHF-like_DNA-bd_dom_sf"/>
</dbReference>
<organism evidence="2 3">
    <name type="scientific">Fusobacterium ulcerans</name>
    <dbReference type="NCBI Taxonomy" id="861"/>
    <lineage>
        <taxon>Bacteria</taxon>
        <taxon>Fusobacteriati</taxon>
        <taxon>Fusobacteriota</taxon>
        <taxon>Fusobacteriia</taxon>
        <taxon>Fusobacteriales</taxon>
        <taxon>Fusobacteriaceae</taxon>
        <taxon>Fusobacterium</taxon>
    </lineage>
</organism>
<evidence type="ECO:0000313" key="2">
    <source>
        <dbReference type="EMBL" id="SQJ01735.1"/>
    </source>
</evidence>
<dbReference type="RefSeq" id="WP_005977932.1">
    <property type="nucleotide sequence ID" value="NZ_BAABXY010000001.1"/>
</dbReference>
<reference evidence="2 3" key="1">
    <citation type="submission" date="2018-06" db="EMBL/GenBank/DDBJ databases">
        <authorList>
            <consortium name="Pathogen Informatics"/>
            <person name="Doyle S."/>
        </authorList>
    </citation>
    <scope>NUCLEOTIDE SEQUENCE [LARGE SCALE GENOMIC DNA]</scope>
    <source>
        <strain evidence="2 3">NCTC12112</strain>
    </source>
</reference>
<dbReference type="GeneID" id="78455771"/>
<evidence type="ECO:0000256" key="1">
    <source>
        <dbReference type="RuleBase" id="RU003939"/>
    </source>
</evidence>
<dbReference type="GO" id="GO:0005829">
    <property type="term" value="C:cytosol"/>
    <property type="evidence" value="ECO:0007669"/>
    <property type="project" value="TreeGrafter"/>
</dbReference>
<dbReference type="Proteomes" id="UP000249008">
    <property type="component" value="Chromosome 1"/>
</dbReference>
<dbReference type="KEGG" id="ful:C4N20_13175"/>
<dbReference type="PANTHER" id="PTHR33175:SF2">
    <property type="entry name" value="INTEGRATION HOST FACTOR SUBUNIT ALPHA"/>
    <property type="match status" value="1"/>
</dbReference>
<dbReference type="PANTHER" id="PTHR33175">
    <property type="entry name" value="DNA-BINDING PROTEIN HU"/>
    <property type="match status" value="1"/>
</dbReference>
<dbReference type="SMART" id="SM00411">
    <property type="entry name" value="BHL"/>
    <property type="match status" value="1"/>
</dbReference>
<accession>A0AAX2J9N9</accession>
<dbReference type="GO" id="GO:0003677">
    <property type="term" value="F:DNA binding"/>
    <property type="evidence" value="ECO:0007669"/>
    <property type="project" value="InterPro"/>
</dbReference>
<dbReference type="AlphaFoldDB" id="A0AAX2J9N9"/>
<dbReference type="SUPFAM" id="SSF47729">
    <property type="entry name" value="IHF-like DNA-binding proteins"/>
    <property type="match status" value="1"/>
</dbReference>
<evidence type="ECO:0000313" key="3">
    <source>
        <dbReference type="Proteomes" id="UP000249008"/>
    </source>
</evidence>
<dbReference type="EMBL" id="LS483487">
    <property type="protein sequence ID" value="SQJ01735.1"/>
    <property type="molecule type" value="Genomic_DNA"/>
</dbReference>
<dbReference type="Pfam" id="PF00216">
    <property type="entry name" value="Bac_DNA_binding"/>
    <property type="match status" value="1"/>
</dbReference>
<comment type="similarity">
    <text evidence="1">Belongs to the bacterial histone-like protein family.</text>
</comment>
<dbReference type="InterPro" id="IPR000119">
    <property type="entry name" value="Hist_DNA-bd"/>
</dbReference>
<sequence>MKEADFIKLYKKRSGDKDKKIVKEKIDRFWEMLFKALEEEKKVKFKDWGVFETREMKGRKIIVPVSTEAIYTEPKKTIKFRAGKGLLDLINNESGDDNE</sequence>
<dbReference type="GO" id="GO:0030527">
    <property type="term" value="F:structural constituent of chromatin"/>
    <property type="evidence" value="ECO:0007669"/>
    <property type="project" value="InterPro"/>
</dbReference>
<dbReference type="Gene3D" id="4.10.520.10">
    <property type="entry name" value="IHF-like DNA-binding proteins"/>
    <property type="match status" value="1"/>
</dbReference>
<name>A0AAX2J9N9_9FUSO</name>
<proteinExistence type="inferred from homology"/>
<protein>
    <submittedName>
        <fullName evidence="2">HCj</fullName>
    </submittedName>
</protein>